<dbReference type="Pfam" id="PF19777">
    <property type="entry name" value="DUF6263"/>
    <property type="match status" value="1"/>
</dbReference>
<gene>
    <name evidence="2" type="ORF">HYN49_04230</name>
</gene>
<dbReference type="RefSeq" id="WP_108902961.1">
    <property type="nucleotide sequence ID" value="NZ_CP029187.1"/>
</dbReference>
<feature type="chain" id="PRO_5015751284" description="DUF4412 domain-containing protein" evidence="1">
    <location>
        <begin position="22"/>
        <end position="295"/>
    </location>
</feature>
<keyword evidence="3" id="KW-1185">Reference proteome</keyword>
<evidence type="ECO:0008006" key="4">
    <source>
        <dbReference type="Google" id="ProtNLM"/>
    </source>
</evidence>
<protein>
    <recommendedName>
        <fullName evidence="4">DUF4412 domain-containing protein</fullName>
    </recommendedName>
</protein>
<dbReference type="Proteomes" id="UP000244937">
    <property type="component" value="Chromosome"/>
</dbReference>
<dbReference type="AlphaFoldDB" id="A0A2S1SFH8"/>
<dbReference type="InterPro" id="IPR046230">
    <property type="entry name" value="DUF6263"/>
</dbReference>
<evidence type="ECO:0000256" key="1">
    <source>
        <dbReference type="SAM" id="SignalP"/>
    </source>
</evidence>
<keyword evidence="1" id="KW-0732">Signal</keyword>
<dbReference type="OrthoDB" id="3034330at2"/>
<dbReference type="EMBL" id="CP029187">
    <property type="protein sequence ID" value="AWI25166.1"/>
    <property type="molecule type" value="Genomic_DNA"/>
</dbReference>
<evidence type="ECO:0000313" key="3">
    <source>
        <dbReference type="Proteomes" id="UP000244937"/>
    </source>
</evidence>
<proteinExistence type="predicted"/>
<sequence>MKKALSIVVLFIGICSMSAQKTALKLNLAKGETYYQNMNVDAVIEQSFEGQNMTMNMKADMQLSYKVTAFENAVFTLEARYRKMTLSMSMPQGNMSFDSDKKDEKDVFSTVLGAIIDKPFIMKITTAGKITEVSGTETVFTAAINELSTLDTAQKGQIMAQLEQSYGKESITKNMDTSFAIYPSKPVSKGEKWTINTVLEAGTDANIETVYELTDITPDYYILKGTAKITPGAGKDTQEVQMTNVNGTMTSDLKLNKKTGWVSASKIIQDIKGIVKTDGEELPVSMKNILTLSDH</sequence>
<evidence type="ECO:0000313" key="2">
    <source>
        <dbReference type="EMBL" id="AWI25166.1"/>
    </source>
</evidence>
<accession>A0A2S1SFH8</accession>
<feature type="signal peptide" evidence="1">
    <location>
        <begin position="1"/>
        <end position="21"/>
    </location>
</feature>
<organism evidence="2 3">
    <name type="scientific">Flavobacterium pallidum</name>
    <dbReference type="NCBI Taxonomy" id="2172098"/>
    <lineage>
        <taxon>Bacteria</taxon>
        <taxon>Pseudomonadati</taxon>
        <taxon>Bacteroidota</taxon>
        <taxon>Flavobacteriia</taxon>
        <taxon>Flavobacteriales</taxon>
        <taxon>Flavobacteriaceae</taxon>
        <taxon>Flavobacterium</taxon>
    </lineage>
</organism>
<dbReference type="KEGG" id="fpal:HYN49_04230"/>
<reference evidence="2 3" key="1">
    <citation type="submission" date="2018-05" db="EMBL/GenBank/DDBJ databases">
        <title>Genome sequencing of Flavobacterium sp. HYN0049.</title>
        <authorList>
            <person name="Yi H."/>
            <person name="Baek C."/>
        </authorList>
    </citation>
    <scope>NUCLEOTIDE SEQUENCE [LARGE SCALE GENOMIC DNA]</scope>
    <source>
        <strain evidence="2 3">HYN0049</strain>
    </source>
</reference>
<name>A0A2S1SFH8_9FLAO</name>